<feature type="region of interest" description="Disordered" evidence="1">
    <location>
        <begin position="208"/>
        <end position="426"/>
    </location>
</feature>
<feature type="compositionally biased region" description="Polar residues" evidence="1">
    <location>
        <begin position="169"/>
        <end position="184"/>
    </location>
</feature>
<feature type="compositionally biased region" description="Low complexity" evidence="1">
    <location>
        <begin position="547"/>
        <end position="562"/>
    </location>
</feature>
<evidence type="ECO:0000313" key="2">
    <source>
        <dbReference type="EMBL" id="KAA0045035.1"/>
    </source>
</evidence>
<feature type="compositionally biased region" description="Polar residues" evidence="1">
    <location>
        <begin position="520"/>
        <end position="546"/>
    </location>
</feature>
<feature type="region of interest" description="Disordered" evidence="1">
    <location>
        <begin position="520"/>
        <end position="582"/>
    </location>
</feature>
<feature type="compositionally biased region" description="Polar residues" evidence="1">
    <location>
        <begin position="208"/>
        <end position="224"/>
    </location>
</feature>
<feature type="compositionally biased region" description="Low complexity" evidence="1">
    <location>
        <begin position="321"/>
        <end position="346"/>
    </location>
</feature>
<name>A0A5A7TUH4_CUCMM</name>
<feature type="region of interest" description="Disordered" evidence="1">
    <location>
        <begin position="463"/>
        <end position="487"/>
    </location>
</feature>
<reference evidence="2 3" key="1">
    <citation type="submission" date="2019-08" db="EMBL/GenBank/DDBJ databases">
        <title>Draft genome sequences of two oriental melons (Cucumis melo L. var makuwa).</title>
        <authorList>
            <person name="Kwon S.-Y."/>
        </authorList>
    </citation>
    <scope>NUCLEOTIDE SEQUENCE [LARGE SCALE GENOMIC DNA]</scope>
    <source>
        <strain evidence="3">cv. SW 3</strain>
        <tissue evidence="2">Leaf</tissue>
    </source>
</reference>
<dbReference type="PANTHER" id="PTHR31949:SF15">
    <property type="entry name" value="ENDOCHITINASE A-LIKE ISOFORM X1"/>
    <property type="match status" value="1"/>
</dbReference>
<dbReference type="PANTHER" id="PTHR31949">
    <property type="entry name" value="GASTRIC MUCIN-LIKE PROTEIN"/>
    <property type="match status" value="1"/>
</dbReference>
<accession>A0A5A7TUH4</accession>
<feature type="compositionally biased region" description="Low complexity" evidence="1">
    <location>
        <begin position="227"/>
        <end position="249"/>
    </location>
</feature>
<dbReference type="AlphaFoldDB" id="A0A5A7TUH4"/>
<dbReference type="GO" id="GO:0055028">
    <property type="term" value="C:cortical microtubule"/>
    <property type="evidence" value="ECO:0007669"/>
    <property type="project" value="TreeGrafter"/>
</dbReference>
<dbReference type="EMBL" id="SSTE01014747">
    <property type="protein sequence ID" value="KAA0045035.1"/>
    <property type="molecule type" value="Genomic_DNA"/>
</dbReference>
<evidence type="ECO:0000313" key="3">
    <source>
        <dbReference type="Proteomes" id="UP000321393"/>
    </source>
</evidence>
<organism evidence="2 3">
    <name type="scientific">Cucumis melo var. makuwa</name>
    <name type="common">Oriental melon</name>
    <dbReference type="NCBI Taxonomy" id="1194695"/>
    <lineage>
        <taxon>Eukaryota</taxon>
        <taxon>Viridiplantae</taxon>
        <taxon>Streptophyta</taxon>
        <taxon>Embryophyta</taxon>
        <taxon>Tracheophyta</taxon>
        <taxon>Spermatophyta</taxon>
        <taxon>Magnoliopsida</taxon>
        <taxon>eudicotyledons</taxon>
        <taxon>Gunneridae</taxon>
        <taxon>Pentapetalae</taxon>
        <taxon>rosids</taxon>
        <taxon>fabids</taxon>
        <taxon>Cucurbitales</taxon>
        <taxon>Cucurbitaceae</taxon>
        <taxon>Benincaseae</taxon>
        <taxon>Cucumis</taxon>
    </lineage>
</organism>
<evidence type="ECO:0000256" key="1">
    <source>
        <dbReference type="SAM" id="MobiDB-lite"/>
    </source>
</evidence>
<dbReference type="GO" id="GO:0043622">
    <property type="term" value="P:cortical microtubule organization"/>
    <property type="evidence" value="ECO:0007669"/>
    <property type="project" value="TreeGrafter"/>
</dbReference>
<comment type="caution">
    <text evidence="2">The sequence shown here is derived from an EMBL/GenBank/DDBJ whole genome shotgun (WGS) entry which is preliminary data.</text>
</comment>
<dbReference type="OrthoDB" id="1929779at2759"/>
<feature type="compositionally biased region" description="Polar residues" evidence="1">
    <location>
        <begin position="250"/>
        <end position="320"/>
    </location>
</feature>
<gene>
    <name evidence="2" type="ORF">E6C27_scaffold30G00200</name>
</gene>
<protein>
    <submittedName>
        <fullName evidence="2">Cell wall protein DAN4-like isoform X2</fullName>
    </submittedName>
</protein>
<feature type="compositionally biased region" description="Polar residues" evidence="1">
    <location>
        <begin position="396"/>
        <end position="424"/>
    </location>
</feature>
<feature type="region of interest" description="Disordered" evidence="1">
    <location>
        <begin position="150"/>
        <end position="184"/>
    </location>
</feature>
<proteinExistence type="predicted"/>
<sequence length="582" mass="62556">MGTKPRSAEFVRYFKYSAIPKHREEDSPNHFSAKSHHSIPIFPIHSQSEHRPRRPMSDLLVSSIISAMFTNDSEGEVVMLLDMRTVEKEMDNDNLLHRSCSGDPNLETVSFSVSEANNNGGCSPVSKNVVSPVPPRKIKTEDFMDSENEKSDYDWLLTPPGTPLFPSMETESQKNATNKNDMMISRSTALKPRLVNIQEECNSVSNIASKHPNLQSGQLNSACATNKKPSSKASSATASRSATPTSRPTLSKTTKPSRSATPTSRVNTKASAPPVRSSTPAKTTAQSSTPTEKSVSTTKQTSRSATPNRCPSKPTCSSIASRPNGRSSSTSKSNARSSSNPRPSRSTFPSIKTRPSKPSEAPNFPLDEAASSMPERPVSTTKGRPIVASSSKSSSGRTMSNGKTRQKPSSPSKQLASNGSSAYNSGKVFPFKPRIRSADDNEVSPVVMGTKMVERVVNMRKLAPPKQGDYRPSIGDPSSKSSVDIPGFGRTLSNKSLDMALRHMDITRSISGKVRSVITKTHTSSMNNGSSRSTKAGTTGFSDSPLATSSNGSSAPSAWSSSIHLDDSEIEDNELSTEMVSS</sequence>
<dbReference type="Proteomes" id="UP000321393">
    <property type="component" value="Unassembled WGS sequence"/>
</dbReference>